<evidence type="ECO:0000313" key="2">
    <source>
        <dbReference type="EMBL" id="GBN46197.1"/>
    </source>
</evidence>
<feature type="region of interest" description="Disordered" evidence="1">
    <location>
        <begin position="78"/>
        <end position="107"/>
    </location>
</feature>
<dbReference type="Proteomes" id="UP000499080">
    <property type="component" value="Unassembled WGS sequence"/>
</dbReference>
<dbReference type="AlphaFoldDB" id="A0A4Y2P7G1"/>
<sequence length="120" mass="13157">MRECARKTRRGDVCENILLLFSSVFEARAVDGDHPRRVLRVGGADHRNGHRVAHEAALQLRHRDGGLRLPADGRVVGGGHRDLVPNHAPLSAAPHPPAAPVLSGGRRRTARCQLRNYSGW</sequence>
<keyword evidence="3" id="KW-1185">Reference proteome</keyword>
<evidence type="ECO:0000256" key="1">
    <source>
        <dbReference type="SAM" id="MobiDB-lite"/>
    </source>
</evidence>
<name>A0A4Y2P7G1_ARAVE</name>
<protein>
    <submittedName>
        <fullName evidence="2">Uncharacterized protein</fullName>
    </submittedName>
</protein>
<reference evidence="2 3" key="1">
    <citation type="journal article" date="2019" name="Sci. Rep.">
        <title>Orb-weaving spider Araneus ventricosus genome elucidates the spidroin gene catalogue.</title>
        <authorList>
            <person name="Kono N."/>
            <person name="Nakamura H."/>
            <person name="Ohtoshi R."/>
            <person name="Moran D.A.P."/>
            <person name="Shinohara A."/>
            <person name="Yoshida Y."/>
            <person name="Fujiwara M."/>
            <person name="Mori M."/>
            <person name="Tomita M."/>
            <person name="Arakawa K."/>
        </authorList>
    </citation>
    <scope>NUCLEOTIDE SEQUENCE [LARGE SCALE GENOMIC DNA]</scope>
</reference>
<organism evidence="2 3">
    <name type="scientific">Araneus ventricosus</name>
    <name type="common">Orbweaver spider</name>
    <name type="synonym">Epeira ventricosa</name>
    <dbReference type="NCBI Taxonomy" id="182803"/>
    <lineage>
        <taxon>Eukaryota</taxon>
        <taxon>Metazoa</taxon>
        <taxon>Ecdysozoa</taxon>
        <taxon>Arthropoda</taxon>
        <taxon>Chelicerata</taxon>
        <taxon>Arachnida</taxon>
        <taxon>Araneae</taxon>
        <taxon>Araneomorphae</taxon>
        <taxon>Entelegynae</taxon>
        <taxon>Araneoidea</taxon>
        <taxon>Araneidae</taxon>
        <taxon>Araneus</taxon>
    </lineage>
</organism>
<gene>
    <name evidence="2" type="ORF">AVEN_187062_1</name>
</gene>
<comment type="caution">
    <text evidence="2">The sequence shown here is derived from an EMBL/GenBank/DDBJ whole genome shotgun (WGS) entry which is preliminary data.</text>
</comment>
<accession>A0A4Y2P7G1</accession>
<dbReference type="EMBL" id="BGPR01010445">
    <property type="protein sequence ID" value="GBN46197.1"/>
    <property type="molecule type" value="Genomic_DNA"/>
</dbReference>
<evidence type="ECO:0000313" key="3">
    <source>
        <dbReference type="Proteomes" id="UP000499080"/>
    </source>
</evidence>
<proteinExistence type="predicted"/>